<evidence type="ECO:0000313" key="2">
    <source>
        <dbReference type="EMBL" id="MCD9642356.1"/>
    </source>
</evidence>
<dbReference type="Proteomes" id="UP000823775">
    <property type="component" value="Unassembled WGS sequence"/>
</dbReference>
<proteinExistence type="predicted"/>
<gene>
    <name evidence="2" type="ORF">HAX54_029139</name>
</gene>
<name>A0ABS8V5B3_DATST</name>
<accession>A0ABS8V5B3</accession>
<sequence length="161" mass="17938">MYRDQEPIHAPVARVVARDRGRGRGRDDQVHDKGVGPDQAATGFVATPVLQDTLVHMLNFLEGMTQSSVGQPAAIVAPRIGGMPLLRVASPLVVKTTMTIKEHKMFDCFKKMDPPTLRVDRYPRKVSMNEIPMVWDMVLKIIVKGLQFIEGIQTSSTHHIV</sequence>
<keyword evidence="3" id="KW-1185">Reference proteome</keyword>
<evidence type="ECO:0000313" key="3">
    <source>
        <dbReference type="Proteomes" id="UP000823775"/>
    </source>
</evidence>
<feature type="region of interest" description="Disordered" evidence="1">
    <location>
        <begin position="16"/>
        <end position="39"/>
    </location>
</feature>
<organism evidence="2 3">
    <name type="scientific">Datura stramonium</name>
    <name type="common">Jimsonweed</name>
    <name type="synonym">Common thornapple</name>
    <dbReference type="NCBI Taxonomy" id="4076"/>
    <lineage>
        <taxon>Eukaryota</taxon>
        <taxon>Viridiplantae</taxon>
        <taxon>Streptophyta</taxon>
        <taxon>Embryophyta</taxon>
        <taxon>Tracheophyta</taxon>
        <taxon>Spermatophyta</taxon>
        <taxon>Magnoliopsida</taxon>
        <taxon>eudicotyledons</taxon>
        <taxon>Gunneridae</taxon>
        <taxon>Pentapetalae</taxon>
        <taxon>asterids</taxon>
        <taxon>lamiids</taxon>
        <taxon>Solanales</taxon>
        <taxon>Solanaceae</taxon>
        <taxon>Solanoideae</taxon>
        <taxon>Datureae</taxon>
        <taxon>Datura</taxon>
    </lineage>
</organism>
<dbReference type="EMBL" id="JACEIK010003601">
    <property type="protein sequence ID" value="MCD9642356.1"/>
    <property type="molecule type" value="Genomic_DNA"/>
</dbReference>
<comment type="caution">
    <text evidence="2">The sequence shown here is derived from an EMBL/GenBank/DDBJ whole genome shotgun (WGS) entry which is preliminary data.</text>
</comment>
<feature type="non-terminal residue" evidence="2">
    <location>
        <position position="161"/>
    </location>
</feature>
<evidence type="ECO:0000256" key="1">
    <source>
        <dbReference type="SAM" id="MobiDB-lite"/>
    </source>
</evidence>
<protein>
    <submittedName>
        <fullName evidence="2">Uncharacterized protein</fullName>
    </submittedName>
</protein>
<feature type="compositionally biased region" description="Basic and acidic residues" evidence="1">
    <location>
        <begin position="16"/>
        <end position="35"/>
    </location>
</feature>
<reference evidence="2 3" key="1">
    <citation type="journal article" date="2021" name="BMC Genomics">
        <title>Datura genome reveals duplications of psychoactive alkaloid biosynthetic genes and high mutation rate following tissue culture.</title>
        <authorList>
            <person name="Rajewski A."/>
            <person name="Carter-House D."/>
            <person name="Stajich J."/>
            <person name="Litt A."/>
        </authorList>
    </citation>
    <scope>NUCLEOTIDE SEQUENCE [LARGE SCALE GENOMIC DNA]</scope>
    <source>
        <strain evidence="2">AR-01</strain>
    </source>
</reference>